<dbReference type="AlphaFoldDB" id="A0A285B926"/>
<gene>
    <name evidence="1" type="ORF">KOSB73_350045</name>
</gene>
<protein>
    <submittedName>
        <fullName evidence="1">Uncharacterized protein</fullName>
    </submittedName>
</protein>
<dbReference type="EMBL" id="FZTC01000029">
    <property type="protein sequence ID" value="SNU37348.1"/>
    <property type="molecule type" value="Genomic_DNA"/>
</dbReference>
<organism evidence="1 2">
    <name type="scientific">Klebsiella grimontii</name>
    <dbReference type="NCBI Taxonomy" id="2058152"/>
    <lineage>
        <taxon>Bacteria</taxon>
        <taxon>Pseudomonadati</taxon>
        <taxon>Pseudomonadota</taxon>
        <taxon>Gammaproteobacteria</taxon>
        <taxon>Enterobacterales</taxon>
        <taxon>Enterobacteriaceae</taxon>
        <taxon>Klebsiella/Raoultella group</taxon>
        <taxon>Klebsiella</taxon>
    </lineage>
</organism>
<proteinExistence type="predicted"/>
<sequence>MSSMTVSFYSQKHYQNSTEAIKSRATVSIEICCNPSLNKLMAISEAICTCAGIEPSVGIIVDDALTEDISEGESICVAFYNHNKYKTADAASQADAIRRVNLDFSLTLNDLHMIMGAVSRCAAIDNVIGIAFPTATVIDIGHSGQSMDQKSMLHS</sequence>
<dbReference type="Proteomes" id="UP000220639">
    <property type="component" value="Unassembled WGS sequence"/>
</dbReference>
<evidence type="ECO:0000313" key="2">
    <source>
        <dbReference type="Proteomes" id="UP000220639"/>
    </source>
</evidence>
<reference evidence="2" key="1">
    <citation type="submission" date="2017-08" db="EMBL/GenBank/DDBJ databases">
        <authorList>
            <person name="Brisse S."/>
        </authorList>
    </citation>
    <scope>NUCLEOTIDE SEQUENCE [LARGE SCALE GENOMIC DNA]</scope>
    <source>
        <strain evidence="2">06D021</strain>
    </source>
</reference>
<evidence type="ECO:0000313" key="1">
    <source>
        <dbReference type="EMBL" id="SNU37348.1"/>
    </source>
</evidence>
<accession>A0A285B926</accession>
<dbReference type="RefSeq" id="WP_098141139.1">
    <property type="nucleotide sequence ID" value="NZ_CBCSJA010000031.1"/>
</dbReference>
<name>A0A285B926_9ENTR</name>